<keyword evidence="5" id="KW-1185">Reference proteome</keyword>
<keyword evidence="2" id="KW-1133">Transmembrane helix</keyword>
<reference evidence="4 5" key="1">
    <citation type="submission" date="2024-09" db="EMBL/GenBank/DDBJ databases">
        <authorList>
            <person name="Sun Q."/>
            <person name="Mori K."/>
        </authorList>
    </citation>
    <scope>NUCLEOTIDE SEQUENCE [LARGE SCALE GENOMIC DNA]</scope>
    <source>
        <strain evidence="4 5">TBRC 2205</strain>
    </source>
</reference>
<dbReference type="EMBL" id="JBHLUE010000017">
    <property type="protein sequence ID" value="MFC0566821.1"/>
    <property type="molecule type" value="Genomic_DNA"/>
</dbReference>
<dbReference type="Pfam" id="PF10756">
    <property type="entry name" value="bPH_6"/>
    <property type="match status" value="1"/>
</dbReference>
<sequence length="177" mass="18738">MVSEPDVVRLRPWRARLVCWICAAAVLVVFTAVATSLHGSTGEGSATFQRGDQLSMVGLGILAAAGILLFTRPRVEADARGVRVRNILGSYDLPWEEVRAVRFGRGSPWATLELSDDESVPMIAVQAADKERAVAGVRALRALHERHAAAGREWAAADPTATGERAGPAGERAGSAG</sequence>
<name>A0ABV6P1B6_9ACTN</name>
<feature type="domain" description="Low molecular weight protein antigen 6 PH" evidence="3">
    <location>
        <begin position="72"/>
        <end position="141"/>
    </location>
</feature>
<dbReference type="RefSeq" id="WP_377341797.1">
    <property type="nucleotide sequence ID" value="NZ_JBHLUE010000017.1"/>
</dbReference>
<comment type="caution">
    <text evidence="4">The sequence shown here is derived from an EMBL/GenBank/DDBJ whole genome shotgun (WGS) entry which is preliminary data.</text>
</comment>
<dbReference type="Proteomes" id="UP001589894">
    <property type="component" value="Unassembled WGS sequence"/>
</dbReference>
<keyword evidence="2" id="KW-0812">Transmembrane</keyword>
<organism evidence="4 5">
    <name type="scientific">Plantactinospora siamensis</name>
    <dbReference type="NCBI Taxonomy" id="555372"/>
    <lineage>
        <taxon>Bacteria</taxon>
        <taxon>Bacillati</taxon>
        <taxon>Actinomycetota</taxon>
        <taxon>Actinomycetes</taxon>
        <taxon>Micromonosporales</taxon>
        <taxon>Micromonosporaceae</taxon>
        <taxon>Plantactinospora</taxon>
    </lineage>
</organism>
<feature type="transmembrane region" description="Helical" evidence="2">
    <location>
        <begin position="54"/>
        <end position="71"/>
    </location>
</feature>
<evidence type="ECO:0000259" key="3">
    <source>
        <dbReference type="Pfam" id="PF10756"/>
    </source>
</evidence>
<evidence type="ECO:0000313" key="4">
    <source>
        <dbReference type="EMBL" id="MFC0566821.1"/>
    </source>
</evidence>
<evidence type="ECO:0000313" key="5">
    <source>
        <dbReference type="Proteomes" id="UP001589894"/>
    </source>
</evidence>
<evidence type="ECO:0000256" key="2">
    <source>
        <dbReference type="SAM" id="Phobius"/>
    </source>
</evidence>
<feature type="region of interest" description="Disordered" evidence="1">
    <location>
        <begin position="151"/>
        <end position="177"/>
    </location>
</feature>
<protein>
    <submittedName>
        <fullName evidence="4">PH domain-containing protein</fullName>
    </submittedName>
</protein>
<feature type="transmembrane region" description="Helical" evidence="2">
    <location>
        <begin position="17"/>
        <end position="34"/>
    </location>
</feature>
<accession>A0ABV6P1B6</accession>
<proteinExistence type="predicted"/>
<keyword evidence="2" id="KW-0472">Membrane</keyword>
<gene>
    <name evidence="4" type="ORF">ACFFHU_22120</name>
</gene>
<dbReference type="InterPro" id="IPR019692">
    <property type="entry name" value="CFP-6_PH"/>
</dbReference>
<evidence type="ECO:0000256" key="1">
    <source>
        <dbReference type="SAM" id="MobiDB-lite"/>
    </source>
</evidence>